<keyword evidence="9" id="KW-1185">Reference proteome</keyword>
<dbReference type="STRING" id="472175.EL18_01660"/>
<feature type="transmembrane region" description="Helical" evidence="6">
    <location>
        <begin position="307"/>
        <end position="336"/>
    </location>
</feature>
<dbReference type="InterPro" id="IPR011701">
    <property type="entry name" value="MFS"/>
</dbReference>
<dbReference type="PATRIC" id="fig|472175.3.peg.1667"/>
<evidence type="ECO:0000256" key="6">
    <source>
        <dbReference type="SAM" id="Phobius"/>
    </source>
</evidence>
<keyword evidence="3 6" id="KW-0812">Transmembrane</keyword>
<dbReference type="Gene3D" id="1.20.1250.20">
    <property type="entry name" value="MFS general substrate transporter like domains"/>
    <property type="match status" value="1"/>
</dbReference>
<dbReference type="RefSeq" id="WP_051913894.1">
    <property type="nucleotide sequence ID" value="NZ_JMQM01000001.1"/>
</dbReference>
<feature type="transmembrane region" description="Helical" evidence="6">
    <location>
        <begin position="85"/>
        <end position="104"/>
    </location>
</feature>
<dbReference type="InterPro" id="IPR036259">
    <property type="entry name" value="MFS_trans_sf"/>
</dbReference>
<dbReference type="PROSITE" id="PS50850">
    <property type="entry name" value="MFS"/>
    <property type="match status" value="1"/>
</dbReference>
<evidence type="ECO:0000256" key="5">
    <source>
        <dbReference type="ARBA" id="ARBA00023136"/>
    </source>
</evidence>
<feature type="transmembrane region" description="Helical" evidence="6">
    <location>
        <begin position="116"/>
        <end position="137"/>
    </location>
</feature>
<evidence type="ECO:0000313" key="8">
    <source>
        <dbReference type="EMBL" id="KFB10622.1"/>
    </source>
</evidence>
<dbReference type="EMBL" id="JMQM01000001">
    <property type="protein sequence ID" value="KFB10622.1"/>
    <property type="molecule type" value="Genomic_DNA"/>
</dbReference>
<dbReference type="eggNOG" id="COG2814">
    <property type="taxonomic scope" value="Bacteria"/>
</dbReference>
<feature type="transmembrane region" description="Helical" evidence="6">
    <location>
        <begin position="343"/>
        <end position="362"/>
    </location>
</feature>
<protein>
    <submittedName>
        <fullName evidence="8">Major facilitator family protein</fullName>
    </submittedName>
</protein>
<keyword evidence="2" id="KW-1003">Cell membrane</keyword>
<evidence type="ECO:0000256" key="2">
    <source>
        <dbReference type="ARBA" id="ARBA00022475"/>
    </source>
</evidence>
<feature type="transmembrane region" description="Helical" evidence="6">
    <location>
        <begin position="57"/>
        <end position="78"/>
    </location>
</feature>
<dbReference type="SUPFAM" id="SSF103473">
    <property type="entry name" value="MFS general substrate transporter"/>
    <property type="match status" value="1"/>
</dbReference>
<dbReference type="GO" id="GO:0005886">
    <property type="term" value="C:plasma membrane"/>
    <property type="evidence" value="ECO:0007669"/>
    <property type="project" value="UniProtKB-SubCell"/>
</dbReference>
<feature type="domain" description="Major facilitator superfamily (MFS) profile" evidence="7">
    <location>
        <begin position="17"/>
        <end position="398"/>
    </location>
</feature>
<organism evidence="8 9">
    <name type="scientific">Nitratireductor basaltis</name>
    <dbReference type="NCBI Taxonomy" id="472175"/>
    <lineage>
        <taxon>Bacteria</taxon>
        <taxon>Pseudomonadati</taxon>
        <taxon>Pseudomonadota</taxon>
        <taxon>Alphaproteobacteria</taxon>
        <taxon>Hyphomicrobiales</taxon>
        <taxon>Phyllobacteriaceae</taxon>
        <taxon>Nitratireductor</taxon>
    </lineage>
</organism>
<feature type="transmembrane region" description="Helical" evidence="6">
    <location>
        <begin position="257"/>
        <end position="274"/>
    </location>
</feature>
<evidence type="ECO:0000313" key="9">
    <source>
        <dbReference type="Proteomes" id="UP000053675"/>
    </source>
</evidence>
<dbReference type="CDD" id="cd17473">
    <property type="entry name" value="MFS_arabinose_efflux_permease_like"/>
    <property type="match status" value="1"/>
</dbReference>
<evidence type="ECO:0000256" key="3">
    <source>
        <dbReference type="ARBA" id="ARBA00022692"/>
    </source>
</evidence>
<evidence type="ECO:0000259" key="7">
    <source>
        <dbReference type="PROSITE" id="PS50850"/>
    </source>
</evidence>
<dbReference type="PANTHER" id="PTHR43124:SF3">
    <property type="entry name" value="CHLORAMPHENICOL EFFLUX PUMP RV0191"/>
    <property type="match status" value="1"/>
</dbReference>
<accession>A0A084UCD6</accession>
<comment type="subcellular location">
    <subcellularLocation>
        <location evidence="1">Cell membrane</location>
        <topology evidence="1">Multi-pass membrane protein</topology>
    </subcellularLocation>
</comment>
<dbReference type="GO" id="GO:0022857">
    <property type="term" value="F:transmembrane transporter activity"/>
    <property type="evidence" value="ECO:0007669"/>
    <property type="project" value="InterPro"/>
</dbReference>
<reference evidence="8 9" key="1">
    <citation type="submission" date="2014-05" db="EMBL/GenBank/DDBJ databases">
        <title>Draft Genome Sequence of Nitratireductor basaltis Strain UMTGB225, A Marine Bacterium Isolated from Green Barrel Tunicate.</title>
        <authorList>
            <person name="Gan H.Y."/>
        </authorList>
    </citation>
    <scope>NUCLEOTIDE SEQUENCE [LARGE SCALE GENOMIC DNA]</scope>
    <source>
        <strain evidence="8 9">UMTGB225</strain>
    </source>
</reference>
<feature type="transmembrane region" description="Helical" evidence="6">
    <location>
        <begin position="214"/>
        <end position="237"/>
    </location>
</feature>
<feature type="transmembrane region" description="Helical" evidence="6">
    <location>
        <begin position="149"/>
        <end position="169"/>
    </location>
</feature>
<keyword evidence="4 6" id="KW-1133">Transmembrane helix</keyword>
<comment type="caution">
    <text evidence="8">The sequence shown here is derived from an EMBL/GenBank/DDBJ whole genome shotgun (WGS) entry which is preliminary data.</text>
</comment>
<dbReference type="AlphaFoldDB" id="A0A084UCD6"/>
<evidence type="ECO:0000256" key="4">
    <source>
        <dbReference type="ARBA" id="ARBA00022989"/>
    </source>
</evidence>
<dbReference type="Proteomes" id="UP000053675">
    <property type="component" value="Unassembled WGS sequence"/>
</dbReference>
<dbReference type="Pfam" id="PF07690">
    <property type="entry name" value="MFS_1"/>
    <property type="match status" value="1"/>
</dbReference>
<sequence length="409" mass="43116">MSTGEAADSGSLWREPRVLALLLAASLTVMANATISPALPGLQRMFGDNPNAALLTRLLVPAPSIVVIFAAPLAGLWADRYGKRPLLLAGIVIFILTGSAGLYLPSLEAVFASRLALGIGVAFIMSAQIALVGDYFKGARRSAMVGMEISARNVGAFLFIVTAGLIAGFNARLPFAIYLLPILFLPVVAKAIVEPRREDDAGDAKGHASEKGHPAWPVLFAVLFLAQMMVNMTFFIMPTQLPFYLDHMGYDAARMTGFGLGVMSLAGAASALQFRRLHPSLGFFGVCVISCGMFAAGFALLPQAQSIVMLPIAAILIGAGYALTMPNFVSMALGLVPAARRGFAGGALAAAIFLGQFISPFASQAMIEAHGFGWTYTLISMIVAVCVGLMLLVTASERVMKSRRSLAQP</sequence>
<feature type="transmembrane region" description="Helical" evidence="6">
    <location>
        <begin position="175"/>
        <end position="193"/>
    </location>
</feature>
<gene>
    <name evidence="8" type="ORF">EL18_01660</name>
</gene>
<evidence type="ECO:0000256" key="1">
    <source>
        <dbReference type="ARBA" id="ARBA00004651"/>
    </source>
</evidence>
<feature type="transmembrane region" description="Helical" evidence="6">
    <location>
        <begin position="374"/>
        <end position="395"/>
    </location>
</feature>
<dbReference type="OrthoDB" id="9796632at2"/>
<keyword evidence="5 6" id="KW-0472">Membrane</keyword>
<dbReference type="PANTHER" id="PTHR43124">
    <property type="entry name" value="PURINE EFFLUX PUMP PBUE"/>
    <property type="match status" value="1"/>
</dbReference>
<dbReference type="InterPro" id="IPR020846">
    <property type="entry name" value="MFS_dom"/>
</dbReference>
<proteinExistence type="predicted"/>
<feature type="transmembrane region" description="Helical" evidence="6">
    <location>
        <begin position="281"/>
        <end position="301"/>
    </location>
</feature>
<dbReference type="InterPro" id="IPR050189">
    <property type="entry name" value="MFS_Efflux_Transporters"/>
</dbReference>
<name>A0A084UCD6_9HYPH</name>